<keyword evidence="4" id="KW-1185">Reference proteome</keyword>
<sequence length="350" mass="39028">MAALPYMQLYIADYLADTMHLSTEEHGAYLLLMFNYWQTGRAIPKNRLAKIARVSDSRWAELQTALKEFFEDDGESWVHLRIERDIETVTSSSKSRPAIEGGTSYKGHLYFITGPDLDVVKIGFSKNPWSRLSELRSSYGSSLTVVATIRVVAKPKISVATVLSEFKSEGDWFVKTKCIELLISGVKSGEITTVEAISLFVANYVSNYDSYGSQATVVATGTTNTDPDKDTDLKENPERDIRAQDNFFPPIGKFPITEDWAPGVDFVGQAALWGINLGEEPGYTDVELQQFRDYWKCEGKVKHHIQWEQTFATSLKTSRAKTAAPAQVSRRQPAFGVSTPDTAIPPGFRG</sequence>
<dbReference type="InterPro" id="IPR010781">
    <property type="entry name" value="DUF1376"/>
</dbReference>
<reference evidence="3 4" key="1">
    <citation type="submission" date="2021-12" db="EMBL/GenBank/DDBJ databases">
        <title>Complete genome sequence of Phytobacter diazotrophicus TA9734.</title>
        <authorList>
            <person name="Kubota H."/>
            <person name="Nakayama Y."/>
            <person name="Ariyoshi T."/>
        </authorList>
    </citation>
    <scope>NUCLEOTIDE SEQUENCE [LARGE SCALE GENOMIC DNA]</scope>
    <source>
        <strain evidence="3 4">TA9734</strain>
    </source>
</reference>
<gene>
    <name evidence="3" type="ORF">PDTA9734_18380</name>
</gene>
<evidence type="ECO:0000313" key="3">
    <source>
        <dbReference type="EMBL" id="BDD50351.1"/>
    </source>
</evidence>
<dbReference type="Pfam" id="PF07120">
    <property type="entry name" value="DUF1376"/>
    <property type="match status" value="1"/>
</dbReference>
<accession>A0ABM7VTB3</accession>
<evidence type="ECO:0000313" key="4">
    <source>
        <dbReference type="Proteomes" id="UP001320460"/>
    </source>
</evidence>
<dbReference type="InterPro" id="IPR040480">
    <property type="entry name" value="DnaT_DNA_bind"/>
</dbReference>
<feature type="domain" description="DnaT DNA-binding" evidence="2">
    <location>
        <begin position="254"/>
        <end position="325"/>
    </location>
</feature>
<dbReference type="Proteomes" id="UP001320460">
    <property type="component" value="Chromosome"/>
</dbReference>
<dbReference type="RefSeq" id="WP_336513210.1">
    <property type="nucleotide sequence ID" value="NZ_AP025334.1"/>
</dbReference>
<name>A0ABM7VTB3_9ENTR</name>
<proteinExistence type="predicted"/>
<dbReference type="Pfam" id="PF17948">
    <property type="entry name" value="DnaT"/>
    <property type="match status" value="1"/>
</dbReference>
<organism evidence="3 4">
    <name type="scientific">Phytobacter diazotrophicus</name>
    <dbReference type="NCBI Taxonomy" id="395631"/>
    <lineage>
        <taxon>Bacteria</taxon>
        <taxon>Pseudomonadati</taxon>
        <taxon>Pseudomonadota</taxon>
        <taxon>Gammaproteobacteria</taxon>
        <taxon>Enterobacterales</taxon>
        <taxon>Enterobacteriaceae</taxon>
        <taxon>Phytobacter</taxon>
    </lineage>
</organism>
<evidence type="ECO:0000256" key="1">
    <source>
        <dbReference type="SAM" id="MobiDB-lite"/>
    </source>
</evidence>
<feature type="region of interest" description="Disordered" evidence="1">
    <location>
        <begin position="326"/>
        <end position="350"/>
    </location>
</feature>
<dbReference type="Gene3D" id="1.10.8.1180">
    <property type="match status" value="1"/>
</dbReference>
<dbReference type="EMBL" id="AP025334">
    <property type="protein sequence ID" value="BDD50351.1"/>
    <property type="molecule type" value="Genomic_DNA"/>
</dbReference>
<evidence type="ECO:0000259" key="2">
    <source>
        <dbReference type="Pfam" id="PF17948"/>
    </source>
</evidence>
<protein>
    <recommendedName>
        <fullName evidence="2">DnaT DNA-binding domain-containing protein</fullName>
    </recommendedName>
</protein>